<reference evidence="1" key="2">
    <citation type="submission" date="2019-07" db="EMBL/GenBank/DDBJ databases">
        <authorList>
            <person name="Yang Y."/>
            <person name="Bocs S."/>
            <person name="Baudouin L."/>
        </authorList>
    </citation>
    <scope>NUCLEOTIDE SEQUENCE</scope>
    <source>
        <tissue evidence="1">Spear leaf of Hainan Tall coconut</tissue>
    </source>
</reference>
<name>A0A8K0MWR5_COCNU</name>
<evidence type="ECO:0000313" key="1">
    <source>
        <dbReference type="EMBL" id="KAG1330712.1"/>
    </source>
</evidence>
<dbReference type="EMBL" id="CM017873">
    <property type="protein sequence ID" value="KAG1330712.1"/>
    <property type="molecule type" value="Genomic_DNA"/>
</dbReference>
<sequence length="52" mass="5637">RVGRSIMEEDLVELRGCINLGFGFSLDSRDIGTTPVARLSQAFPALDLDSVV</sequence>
<protein>
    <submittedName>
        <fullName evidence="1">Uncharacterized protein</fullName>
    </submittedName>
</protein>
<proteinExistence type="predicted"/>
<comment type="caution">
    <text evidence="1">The sequence shown here is derived from an EMBL/GenBank/DDBJ whole genome shotgun (WGS) entry which is preliminary data.</text>
</comment>
<accession>A0A8K0MWR5</accession>
<dbReference type="Pfam" id="PF07939">
    <property type="entry name" value="DUF1685"/>
    <property type="match status" value="1"/>
</dbReference>
<dbReference type="AlphaFoldDB" id="A0A8K0MWR5"/>
<feature type="non-terminal residue" evidence="1">
    <location>
        <position position="1"/>
    </location>
</feature>
<dbReference type="InterPro" id="IPR012881">
    <property type="entry name" value="DUF1685"/>
</dbReference>
<dbReference type="Proteomes" id="UP000797356">
    <property type="component" value="Chromosome 2"/>
</dbReference>
<keyword evidence="2" id="KW-1185">Reference proteome</keyword>
<organism evidence="1 2">
    <name type="scientific">Cocos nucifera</name>
    <name type="common">Coconut palm</name>
    <dbReference type="NCBI Taxonomy" id="13894"/>
    <lineage>
        <taxon>Eukaryota</taxon>
        <taxon>Viridiplantae</taxon>
        <taxon>Streptophyta</taxon>
        <taxon>Embryophyta</taxon>
        <taxon>Tracheophyta</taxon>
        <taxon>Spermatophyta</taxon>
        <taxon>Magnoliopsida</taxon>
        <taxon>Liliopsida</taxon>
        <taxon>Arecaceae</taxon>
        <taxon>Arecoideae</taxon>
        <taxon>Cocoseae</taxon>
        <taxon>Attaleinae</taxon>
        <taxon>Cocos</taxon>
    </lineage>
</organism>
<dbReference type="OrthoDB" id="641808at2759"/>
<gene>
    <name evidence="1" type="ORF">COCNU_02G006800</name>
</gene>
<evidence type="ECO:0000313" key="2">
    <source>
        <dbReference type="Proteomes" id="UP000797356"/>
    </source>
</evidence>
<reference evidence="1" key="1">
    <citation type="journal article" date="2017" name="Gigascience">
        <title>The genome draft of coconut (Cocos nucifera).</title>
        <authorList>
            <person name="Xiao Y."/>
            <person name="Xu P."/>
            <person name="Fan H."/>
            <person name="Baudouin L."/>
            <person name="Xia W."/>
            <person name="Bocs S."/>
            <person name="Xu J."/>
            <person name="Li Q."/>
            <person name="Guo A."/>
            <person name="Zhou L."/>
            <person name="Li J."/>
            <person name="Wu Y."/>
            <person name="Ma Z."/>
            <person name="Armero A."/>
            <person name="Issali A.E."/>
            <person name="Liu N."/>
            <person name="Peng M."/>
            <person name="Yang Y."/>
        </authorList>
    </citation>
    <scope>NUCLEOTIDE SEQUENCE</scope>
    <source>
        <tissue evidence="1">Spear leaf of Hainan Tall coconut</tissue>
    </source>
</reference>